<reference evidence="1 2" key="1">
    <citation type="submission" date="2018-11" db="EMBL/GenBank/DDBJ databases">
        <title>Arenibacter aquaticus sp.nov., a marine bacterium isolated from surface seawater in the South China Sea.</title>
        <authorList>
            <person name="Guo J."/>
            <person name="Sun J."/>
        </authorList>
    </citation>
    <scope>NUCLEOTIDE SEQUENCE [LARGE SCALE GENOMIC DNA]</scope>
    <source>
        <strain evidence="1 2">GUO666</strain>
    </source>
</reference>
<accession>A0A3S0BUN4</accession>
<protein>
    <submittedName>
        <fullName evidence="1">Glycosyltransferase</fullName>
    </submittedName>
</protein>
<dbReference type="Proteomes" id="UP000267585">
    <property type="component" value="Unassembled WGS sequence"/>
</dbReference>
<dbReference type="SUPFAM" id="SSF53756">
    <property type="entry name" value="UDP-Glycosyltransferase/glycogen phosphorylase"/>
    <property type="match status" value="1"/>
</dbReference>
<gene>
    <name evidence="1" type="ORF">EHW67_17365</name>
</gene>
<keyword evidence="1" id="KW-0808">Transferase</keyword>
<comment type="caution">
    <text evidence="1">The sequence shown here is derived from an EMBL/GenBank/DDBJ whole genome shotgun (WGS) entry which is preliminary data.</text>
</comment>
<sequence>MAAIDKKVLIIGCNWPEPGTTAAGGRMLQLIRFFLKQDYELTFASTAAESEYSYDLESIGVRTQSILLNHYSFDEFIGQLNPTVVLFDRFLTEEQFGWRVAEHCPQAMRILDTEDLHSLRTARQLSHKKKQPFSIKSWLDQDLTKREIASIYRSDISLIISLYEMELLTEELKLDPDLLLHLPMMYNEIDVEQRKDWLDFDQKKNFICIGNGKHAPNVDAIKTLKLTIWPLIRKRLPKANLYVYGAYLPQEIQQMHKPKEGFYVMGHAANAQEVITRARLSLAPLNFGAGIKGKLLDSMLFGTPSITTHIGAEGICLDMPWNGCIANAPKDFAHAAVELYLDREKWLISQKNGMDIINSCYDKAVLQQRLSQKIEQVGTTLNQHRSGNFIGAMLLHHSMASTKYMSKWITAKNKKT</sequence>
<dbReference type="Gene3D" id="3.40.50.2000">
    <property type="entry name" value="Glycogen Phosphorylase B"/>
    <property type="match status" value="1"/>
</dbReference>
<proteinExistence type="predicted"/>
<evidence type="ECO:0000313" key="1">
    <source>
        <dbReference type="EMBL" id="RTE51971.1"/>
    </source>
</evidence>
<dbReference type="GO" id="GO:0016740">
    <property type="term" value="F:transferase activity"/>
    <property type="evidence" value="ECO:0007669"/>
    <property type="project" value="UniProtKB-KW"/>
</dbReference>
<dbReference type="Pfam" id="PF13692">
    <property type="entry name" value="Glyco_trans_1_4"/>
    <property type="match status" value="1"/>
</dbReference>
<dbReference type="EMBL" id="RQPJ01000021">
    <property type="protein sequence ID" value="RTE51971.1"/>
    <property type="molecule type" value="Genomic_DNA"/>
</dbReference>
<dbReference type="AlphaFoldDB" id="A0A3S0BUN4"/>
<dbReference type="OrthoDB" id="9807209at2"/>
<organism evidence="1 2">
    <name type="scientific">Arenibacter aquaticus</name>
    <dbReference type="NCBI Taxonomy" id="2489054"/>
    <lineage>
        <taxon>Bacteria</taxon>
        <taxon>Pseudomonadati</taxon>
        <taxon>Bacteroidota</taxon>
        <taxon>Flavobacteriia</taxon>
        <taxon>Flavobacteriales</taxon>
        <taxon>Flavobacteriaceae</taxon>
        <taxon>Arenibacter</taxon>
    </lineage>
</organism>
<name>A0A3S0BUN4_9FLAO</name>
<dbReference type="RefSeq" id="WP_126163656.1">
    <property type="nucleotide sequence ID" value="NZ_RQPJ01000021.1"/>
</dbReference>
<keyword evidence="2" id="KW-1185">Reference proteome</keyword>
<evidence type="ECO:0000313" key="2">
    <source>
        <dbReference type="Proteomes" id="UP000267585"/>
    </source>
</evidence>